<evidence type="ECO:0000256" key="6">
    <source>
        <dbReference type="ARBA" id="ARBA00023244"/>
    </source>
</evidence>
<comment type="caution">
    <text evidence="11">The sequence shown here is derived from an EMBL/GenBank/DDBJ whole genome shotgun (WGS) entry which is preliminary data.</text>
</comment>
<dbReference type="RefSeq" id="WP_121169783.1">
    <property type="nucleotide sequence ID" value="NZ_RBIE01000001.1"/>
</dbReference>
<feature type="modified residue" description="S-(dipyrrolylmethanemethyl)cysteine" evidence="8">
    <location>
        <position position="240"/>
    </location>
</feature>
<feature type="domain" description="Porphobilinogen deaminase N-terminal" evidence="9">
    <location>
        <begin position="3"/>
        <end position="210"/>
    </location>
</feature>
<accession>A0A420W8A4</accession>
<keyword evidence="6 8" id="KW-0627">Porphyrin biosynthesis</keyword>
<comment type="subunit">
    <text evidence="4 8">Monomer.</text>
</comment>
<dbReference type="Gene3D" id="3.30.160.40">
    <property type="entry name" value="Porphobilinogen deaminase, C-terminal domain"/>
    <property type="match status" value="1"/>
</dbReference>
<dbReference type="FunFam" id="3.40.190.10:FF:000004">
    <property type="entry name" value="Porphobilinogen deaminase"/>
    <property type="match status" value="1"/>
</dbReference>
<dbReference type="EMBL" id="RBIE01000001">
    <property type="protein sequence ID" value="RKQ63539.1"/>
    <property type="molecule type" value="Genomic_DNA"/>
</dbReference>
<dbReference type="GO" id="GO:0005737">
    <property type="term" value="C:cytoplasm"/>
    <property type="evidence" value="ECO:0007669"/>
    <property type="project" value="UniProtKB-UniRule"/>
</dbReference>
<sequence>MKIRIGTRKSKLALWQSEWVKAQIEKKFPDVEVDLVKITTKGDKILDVPLAKIGDKGLFTKEIEEAMLRGEVDIAVHSLKDVPSKLPEGLKLIAYSDREDPRDAFLSNGKFTLETLPQGAVVGTSSLRRKAQLRILRPDVQIKDLRGNVDTRIRKLKEGEYDAIILAAAGVKRLGWEEEIDEVLSPDKFIPSVSQGILGIEAREGDEEIERIVREAINSYESEVAATLERAFLRTLEGGCQVPMGCYAIVNEDRVHVRAFISDLEGKFFHREEGVFSFKDLKDADRIGVSIAERLLSAGGREILEELLKCQ</sequence>
<dbReference type="PANTHER" id="PTHR11557:SF0">
    <property type="entry name" value="PORPHOBILINOGEN DEAMINASE"/>
    <property type="match status" value="1"/>
</dbReference>
<organism evidence="11 12">
    <name type="scientific">Thermovibrio guaymasensis</name>
    <dbReference type="NCBI Taxonomy" id="240167"/>
    <lineage>
        <taxon>Bacteria</taxon>
        <taxon>Pseudomonadati</taxon>
        <taxon>Aquificota</taxon>
        <taxon>Aquificia</taxon>
        <taxon>Desulfurobacteriales</taxon>
        <taxon>Desulfurobacteriaceae</taxon>
        <taxon>Thermovibrio</taxon>
    </lineage>
</organism>
<evidence type="ECO:0000313" key="12">
    <source>
        <dbReference type="Proteomes" id="UP000280881"/>
    </source>
</evidence>
<dbReference type="PRINTS" id="PR00151">
    <property type="entry name" value="PORPHBDMNASE"/>
</dbReference>
<dbReference type="InterPro" id="IPR000860">
    <property type="entry name" value="HemC"/>
</dbReference>
<evidence type="ECO:0000256" key="7">
    <source>
        <dbReference type="ARBA" id="ARBA00048169"/>
    </source>
</evidence>
<dbReference type="PIRSF" id="PIRSF001438">
    <property type="entry name" value="4pyrrol_synth_OHMeBilane_synth"/>
    <property type="match status" value="1"/>
</dbReference>
<dbReference type="HAMAP" id="MF_00260">
    <property type="entry name" value="Porphobil_deam"/>
    <property type="match status" value="1"/>
</dbReference>
<dbReference type="GO" id="GO:0004418">
    <property type="term" value="F:hydroxymethylbilane synthase activity"/>
    <property type="evidence" value="ECO:0007669"/>
    <property type="project" value="UniProtKB-UniRule"/>
</dbReference>
<dbReference type="AlphaFoldDB" id="A0A420W8A4"/>
<comment type="catalytic activity">
    <reaction evidence="7 8">
        <text>4 porphobilinogen + H2O = hydroxymethylbilane + 4 NH4(+)</text>
        <dbReference type="Rhea" id="RHEA:13185"/>
        <dbReference type="ChEBI" id="CHEBI:15377"/>
        <dbReference type="ChEBI" id="CHEBI:28938"/>
        <dbReference type="ChEBI" id="CHEBI:57845"/>
        <dbReference type="ChEBI" id="CHEBI:58126"/>
        <dbReference type="EC" id="2.5.1.61"/>
    </reaction>
</comment>
<dbReference type="CDD" id="cd13646">
    <property type="entry name" value="PBP2_EcHMBS_like"/>
    <property type="match status" value="1"/>
</dbReference>
<dbReference type="PANTHER" id="PTHR11557">
    <property type="entry name" value="PORPHOBILINOGEN DEAMINASE"/>
    <property type="match status" value="1"/>
</dbReference>
<evidence type="ECO:0000256" key="5">
    <source>
        <dbReference type="ARBA" id="ARBA00022679"/>
    </source>
</evidence>
<dbReference type="OrthoDB" id="9810298at2"/>
<dbReference type="InterPro" id="IPR022419">
    <property type="entry name" value="Porphobilin_deaminase_cofac_BS"/>
</dbReference>
<evidence type="ECO:0000259" key="9">
    <source>
        <dbReference type="Pfam" id="PF01379"/>
    </source>
</evidence>
<reference evidence="11 12" key="1">
    <citation type="submission" date="2018-10" db="EMBL/GenBank/DDBJ databases">
        <title>Genomic Encyclopedia of Type Strains, Phase IV (KMG-IV): sequencing the most valuable type-strain genomes for metagenomic binning, comparative biology and taxonomic classification.</title>
        <authorList>
            <person name="Goeker M."/>
        </authorList>
    </citation>
    <scope>NUCLEOTIDE SEQUENCE [LARGE SCALE GENOMIC DNA]</scope>
    <source>
        <strain evidence="11 12">DSM 15521</strain>
    </source>
</reference>
<dbReference type="InterPro" id="IPR022417">
    <property type="entry name" value="Porphobilin_deaminase_N"/>
</dbReference>
<dbReference type="InterPro" id="IPR022418">
    <property type="entry name" value="Porphobilinogen_deaminase_C"/>
</dbReference>
<dbReference type="Pfam" id="PF03900">
    <property type="entry name" value="Porphobil_deamC"/>
    <property type="match status" value="1"/>
</dbReference>
<keyword evidence="5 8" id="KW-0808">Transferase</keyword>
<gene>
    <name evidence="8" type="primary">hemC</name>
    <name evidence="11" type="ORF">C7457_0413</name>
</gene>
<keyword evidence="12" id="KW-1185">Reference proteome</keyword>
<dbReference type="PROSITE" id="PS00533">
    <property type="entry name" value="PORPHOBILINOGEN_DEAM"/>
    <property type="match status" value="1"/>
</dbReference>
<dbReference type="Pfam" id="PF01379">
    <property type="entry name" value="Porphobil_deam"/>
    <property type="match status" value="1"/>
</dbReference>
<dbReference type="InterPro" id="IPR036803">
    <property type="entry name" value="Porphobilinogen_deaminase_C_sf"/>
</dbReference>
<dbReference type="EC" id="2.5.1.61" evidence="8"/>
<comment type="pathway">
    <text evidence="2">Porphyrin-containing compound metabolism; protoporphyrin-IX biosynthesis; coproporphyrinogen-III from 5-aminolevulinate: step 2/4.</text>
</comment>
<evidence type="ECO:0000256" key="4">
    <source>
        <dbReference type="ARBA" id="ARBA00011245"/>
    </source>
</evidence>
<evidence type="ECO:0000313" key="11">
    <source>
        <dbReference type="EMBL" id="RKQ63539.1"/>
    </source>
</evidence>
<comment type="miscellaneous">
    <text evidence="8">The porphobilinogen subunits are added to the dipyrromethane group.</text>
</comment>
<dbReference type="SUPFAM" id="SSF54782">
    <property type="entry name" value="Porphobilinogen deaminase (hydroxymethylbilane synthase), C-terminal domain"/>
    <property type="match status" value="1"/>
</dbReference>
<evidence type="ECO:0000259" key="10">
    <source>
        <dbReference type="Pfam" id="PF03900"/>
    </source>
</evidence>
<evidence type="ECO:0000256" key="2">
    <source>
        <dbReference type="ARBA" id="ARBA00004735"/>
    </source>
</evidence>
<dbReference type="GO" id="GO:0006782">
    <property type="term" value="P:protoporphyrinogen IX biosynthetic process"/>
    <property type="evidence" value="ECO:0007669"/>
    <property type="project" value="UniProtKB-UniRule"/>
</dbReference>
<comment type="similarity">
    <text evidence="3 8">Belongs to the HMBS family.</text>
</comment>
<evidence type="ECO:0000256" key="8">
    <source>
        <dbReference type="HAMAP-Rule" id="MF_00260"/>
    </source>
</evidence>
<comment type="function">
    <text evidence="1 8">Tetrapolymerization of the monopyrrole PBG into the hydroxymethylbilane pre-uroporphyrinogen in several discrete steps.</text>
</comment>
<dbReference type="SUPFAM" id="SSF53850">
    <property type="entry name" value="Periplasmic binding protein-like II"/>
    <property type="match status" value="1"/>
</dbReference>
<proteinExistence type="inferred from homology"/>
<evidence type="ECO:0000256" key="3">
    <source>
        <dbReference type="ARBA" id="ARBA00005638"/>
    </source>
</evidence>
<comment type="cofactor">
    <cofactor evidence="8">
        <name>dipyrromethane</name>
        <dbReference type="ChEBI" id="CHEBI:60342"/>
    </cofactor>
    <text evidence="8">Binds 1 dipyrromethane group covalently.</text>
</comment>
<dbReference type="Proteomes" id="UP000280881">
    <property type="component" value="Unassembled WGS sequence"/>
</dbReference>
<protein>
    <recommendedName>
        <fullName evidence="8">Porphobilinogen deaminase</fullName>
        <shortName evidence="8">PBG</shortName>
        <ecNumber evidence="8">2.5.1.61</ecNumber>
    </recommendedName>
    <alternativeName>
        <fullName evidence="8">Hydroxymethylbilane synthase</fullName>
        <shortName evidence="8">HMBS</shortName>
    </alternativeName>
    <alternativeName>
        <fullName evidence="8">Pre-uroporphyrinogen synthase</fullName>
    </alternativeName>
</protein>
<name>A0A420W8A4_9BACT</name>
<dbReference type="FunFam" id="3.40.190.10:FF:000005">
    <property type="entry name" value="Porphobilinogen deaminase"/>
    <property type="match status" value="1"/>
</dbReference>
<feature type="domain" description="Porphobilinogen deaminase C-terminal" evidence="10">
    <location>
        <begin position="226"/>
        <end position="296"/>
    </location>
</feature>
<dbReference type="NCBIfam" id="TIGR00212">
    <property type="entry name" value="hemC"/>
    <property type="match status" value="1"/>
</dbReference>
<dbReference type="Gene3D" id="3.40.190.10">
    <property type="entry name" value="Periplasmic binding protein-like II"/>
    <property type="match status" value="2"/>
</dbReference>
<evidence type="ECO:0000256" key="1">
    <source>
        <dbReference type="ARBA" id="ARBA00002869"/>
    </source>
</evidence>